<dbReference type="FunFam" id="3.30.200.20:FF:000021">
    <property type="entry name" value="probable serine/threonine-protein kinase At1g54610"/>
    <property type="match status" value="1"/>
</dbReference>
<dbReference type="CDD" id="cd07840">
    <property type="entry name" value="STKc_CDK9_like"/>
    <property type="match status" value="1"/>
</dbReference>
<keyword evidence="4 7" id="KW-0547">Nucleotide-binding</keyword>
<protein>
    <recommendedName>
        <fullName evidence="9">Protein kinase domain-containing protein</fullName>
    </recommendedName>
</protein>
<name>A0A6A1VEG0_9ROSI</name>
<evidence type="ECO:0000313" key="11">
    <source>
        <dbReference type="Proteomes" id="UP000516437"/>
    </source>
</evidence>
<comment type="caution">
    <text evidence="10">The sequence shown here is derived from an EMBL/GenBank/DDBJ whole genome shotgun (WGS) entry which is preliminary data.</text>
</comment>
<dbReference type="GO" id="GO:0005524">
    <property type="term" value="F:ATP binding"/>
    <property type="evidence" value="ECO:0007669"/>
    <property type="project" value="UniProtKB-UniRule"/>
</dbReference>
<dbReference type="GO" id="GO:0005634">
    <property type="term" value="C:nucleus"/>
    <property type="evidence" value="ECO:0007669"/>
    <property type="project" value="TreeGrafter"/>
</dbReference>
<accession>A0A6A1VEG0</accession>
<dbReference type="InterPro" id="IPR008271">
    <property type="entry name" value="Ser/Thr_kinase_AS"/>
</dbReference>
<proteinExistence type="inferred from homology"/>
<evidence type="ECO:0000256" key="6">
    <source>
        <dbReference type="ARBA" id="ARBA00022840"/>
    </source>
</evidence>
<feature type="region of interest" description="Disordered" evidence="8">
    <location>
        <begin position="640"/>
        <end position="662"/>
    </location>
</feature>
<dbReference type="GO" id="GO:0008353">
    <property type="term" value="F:RNA polymerase II CTD heptapeptide repeat kinase activity"/>
    <property type="evidence" value="ECO:0007669"/>
    <property type="project" value="TreeGrafter"/>
</dbReference>
<dbReference type="Gene3D" id="3.30.200.20">
    <property type="entry name" value="Phosphorylase Kinase, domain 1"/>
    <property type="match status" value="1"/>
</dbReference>
<evidence type="ECO:0000256" key="5">
    <source>
        <dbReference type="ARBA" id="ARBA00022777"/>
    </source>
</evidence>
<keyword evidence="3" id="KW-0808">Transferase</keyword>
<dbReference type="PANTHER" id="PTHR24056">
    <property type="entry name" value="CELL DIVISION PROTEIN KINASE"/>
    <property type="match status" value="1"/>
</dbReference>
<feature type="region of interest" description="Disordered" evidence="8">
    <location>
        <begin position="465"/>
        <end position="624"/>
    </location>
</feature>
<dbReference type="InterPro" id="IPR017441">
    <property type="entry name" value="Protein_kinase_ATP_BS"/>
</dbReference>
<dbReference type="SMART" id="SM00220">
    <property type="entry name" value="S_TKc"/>
    <property type="match status" value="1"/>
</dbReference>
<dbReference type="InterPro" id="IPR050108">
    <property type="entry name" value="CDK"/>
</dbReference>
<dbReference type="Proteomes" id="UP000516437">
    <property type="component" value="Chromosome 6"/>
</dbReference>
<keyword evidence="2" id="KW-0723">Serine/threonine-protein kinase</keyword>
<dbReference type="EMBL" id="RXIC02000024">
    <property type="protein sequence ID" value="KAB1210935.1"/>
    <property type="molecule type" value="Genomic_DNA"/>
</dbReference>
<dbReference type="PROSITE" id="PS00107">
    <property type="entry name" value="PROTEIN_KINASE_ATP"/>
    <property type="match status" value="1"/>
</dbReference>
<dbReference type="InterPro" id="IPR000719">
    <property type="entry name" value="Prot_kinase_dom"/>
</dbReference>
<evidence type="ECO:0000256" key="2">
    <source>
        <dbReference type="ARBA" id="ARBA00022527"/>
    </source>
</evidence>
<reference evidence="10 11" key="1">
    <citation type="journal article" date="2019" name="Plant Biotechnol. J.">
        <title>The red bayberry genome and genetic basis of sex determination.</title>
        <authorList>
            <person name="Jia H.M."/>
            <person name="Jia H.J."/>
            <person name="Cai Q.L."/>
            <person name="Wang Y."/>
            <person name="Zhao H.B."/>
            <person name="Yang W.F."/>
            <person name="Wang G.Y."/>
            <person name="Li Y.H."/>
            <person name="Zhan D.L."/>
            <person name="Shen Y.T."/>
            <person name="Niu Q.F."/>
            <person name="Chang L."/>
            <person name="Qiu J."/>
            <person name="Zhao L."/>
            <person name="Xie H.B."/>
            <person name="Fu W.Y."/>
            <person name="Jin J."/>
            <person name="Li X.W."/>
            <person name="Jiao Y."/>
            <person name="Zhou C.C."/>
            <person name="Tu T."/>
            <person name="Chai C.Y."/>
            <person name="Gao J.L."/>
            <person name="Fan L.J."/>
            <person name="van de Weg E."/>
            <person name="Wang J.Y."/>
            <person name="Gao Z.S."/>
        </authorList>
    </citation>
    <scope>NUCLEOTIDE SEQUENCE [LARGE SCALE GENOMIC DNA]</scope>
    <source>
        <tissue evidence="10">Leaves</tissue>
    </source>
</reference>
<feature type="domain" description="Protein kinase" evidence="9">
    <location>
        <begin position="152"/>
        <end position="436"/>
    </location>
</feature>
<evidence type="ECO:0000256" key="3">
    <source>
        <dbReference type="ARBA" id="ARBA00022679"/>
    </source>
</evidence>
<evidence type="ECO:0000259" key="9">
    <source>
        <dbReference type="PROSITE" id="PS50011"/>
    </source>
</evidence>
<evidence type="ECO:0000256" key="1">
    <source>
        <dbReference type="ARBA" id="ARBA00006485"/>
    </source>
</evidence>
<dbReference type="Gene3D" id="1.10.510.10">
    <property type="entry name" value="Transferase(Phosphotransferase) domain 1"/>
    <property type="match status" value="1"/>
</dbReference>
<evidence type="ECO:0000256" key="7">
    <source>
        <dbReference type="PROSITE-ProRule" id="PRU10141"/>
    </source>
</evidence>
<dbReference type="PROSITE" id="PS50011">
    <property type="entry name" value="PROTEIN_KINASE_DOM"/>
    <property type="match status" value="1"/>
</dbReference>
<dbReference type="Pfam" id="PF00069">
    <property type="entry name" value="Pkinase"/>
    <property type="match status" value="1"/>
</dbReference>
<dbReference type="SUPFAM" id="SSF56112">
    <property type="entry name" value="Protein kinase-like (PK-like)"/>
    <property type="match status" value="1"/>
</dbReference>
<feature type="compositionally biased region" description="Polar residues" evidence="8">
    <location>
        <begin position="536"/>
        <end position="548"/>
    </location>
</feature>
<feature type="region of interest" description="Disordered" evidence="8">
    <location>
        <begin position="77"/>
        <end position="109"/>
    </location>
</feature>
<comment type="similarity">
    <text evidence="1">Belongs to the protein kinase superfamily. CMGC Ser/Thr protein kinase family. CDC2/CDKX subfamily.</text>
</comment>
<keyword evidence="11" id="KW-1185">Reference proteome</keyword>
<sequence length="662" mass="73205">MGCLCSKEAPDKEIIEEYGRGKELNKSSVQVVAPAPSKRPEFVVGVFGGGGLDSSMRPLAKTASQASLGSLMAAKDNEEKNRIVAGRTTSGHHHRWATMDMRSSGGQSDMPRIVSMPQGAKADKVLAGWPSWLTSVAGDAIKGLVPRRAESFEKLDKIGQGTYSSVYKARDLETGKIVALKKVRFVKMDPESVRFMAREIHILRQLDHPNVMKLEGLVTSRMSSSLYLVFEYMEHDLTGLAATRSIKFTEPQIKCYMQQLLRGLEHCHSRGVLHRDIKGSNLLINNDGVLKIGDFGLATFYEPNQKQPLTSRVVTLWYRAPELLLGATEYGAAIDMWSTGCILAELFAGKPIMPGRTEVEQMHKIFKLCGSPSEDYWQRSRLPHATSFKPHRRYKRCVAETFKDFPASALALVDKLFSVEPENRGSAASALGSEFFTTKPLPCDPSSLPIYPPSKEIDAKIRDEEARRQKAETGKGRGSESVRKSSRDTKVAPTPEFNAQGDLSLKGQSNSKTSSHKYDLLEDGGSGFRMEPPRGVSQNGFSPSSSMVHPSAVGSALNKTVATSRNNGEQKVQKSHMPQAAADQSNSPLKKDERMSGKEPEMGYVPKKNRIHYSGPLMPGGGNIDEMLKEHERQIQQAVRKARLDKTKTNKNIDNYHERNVL</sequence>
<feature type="binding site" evidence="7">
    <location>
        <position position="181"/>
    </location>
    <ligand>
        <name>ATP</name>
        <dbReference type="ChEBI" id="CHEBI:30616"/>
    </ligand>
</feature>
<keyword evidence="6 7" id="KW-0067">ATP-binding</keyword>
<dbReference type="AlphaFoldDB" id="A0A6A1VEG0"/>
<gene>
    <name evidence="10" type="ORF">CJ030_MR6G019674</name>
</gene>
<feature type="compositionally biased region" description="Polar residues" evidence="8">
    <location>
        <begin position="557"/>
        <end position="570"/>
    </location>
</feature>
<feature type="compositionally biased region" description="Basic and acidic residues" evidence="8">
    <location>
        <begin position="465"/>
        <end position="490"/>
    </location>
</feature>
<feature type="compositionally biased region" description="Basic and acidic residues" evidence="8">
    <location>
        <begin position="589"/>
        <end position="601"/>
    </location>
</feature>
<dbReference type="GO" id="GO:0000307">
    <property type="term" value="C:cyclin-dependent protein kinase holoenzyme complex"/>
    <property type="evidence" value="ECO:0007669"/>
    <property type="project" value="TreeGrafter"/>
</dbReference>
<organism evidence="10 11">
    <name type="scientific">Morella rubra</name>
    <name type="common">Chinese bayberry</name>
    <dbReference type="NCBI Taxonomy" id="262757"/>
    <lineage>
        <taxon>Eukaryota</taxon>
        <taxon>Viridiplantae</taxon>
        <taxon>Streptophyta</taxon>
        <taxon>Embryophyta</taxon>
        <taxon>Tracheophyta</taxon>
        <taxon>Spermatophyta</taxon>
        <taxon>Magnoliopsida</taxon>
        <taxon>eudicotyledons</taxon>
        <taxon>Gunneridae</taxon>
        <taxon>Pentapetalae</taxon>
        <taxon>rosids</taxon>
        <taxon>fabids</taxon>
        <taxon>Fagales</taxon>
        <taxon>Myricaceae</taxon>
        <taxon>Morella</taxon>
    </lineage>
</organism>
<dbReference type="PANTHER" id="PTHR24056:SF384">
    <property type="entry name" value="PROTEIN KINASE SUPERFAMILY PROTEIN"/>
    <property type="match status" value="1"/>
</dbReference>
<evidence type="ECO:0000256" key="4">
    <source>
        <dbReference type="ARBA" id="ARBA00022741"/>
    </source>
</evidence>
<dbReference type="PROSITE" id="PS00108">
    <property type="entry name" value="PROTEIN_KINASE_ST"/>
    <property type="match status" value="1"/>
</dbReference>
<evidence type="ECO:0000256" key="8">
    <source>
        <dbReference type="SAM" id="MobiDB-lite"/>
    </source>
</evidence>
<evidence type="ECO:0000313" key="10">
    <source>
        <dbReference type="EMBL" id="KAB1210935.1"/>
    </source>
</evidence>
<dbReference type="OrthoDB" id="28397at2759"/>
<dbReference type="FunFam" id="1.10.510.10:FF:000043">
    <property type="entry name" value="probable serine/threonine-protein kinase At1g54610"/>
    <property type="match status" value="1"/>
</dbReference>
<keyword evidence="5" id="KW-0418">Kinase</keyword>
<dbReference type="GO" id="GO:0032968">
    <property type="term" value="P:positive regulation of transcription elongation by RNA polymerase II"/>
    <property type="evidence" value="ECO:0007669"/>
    <property type="project" value="TreeGrafter"/>
</dbReference>
<dbReference type="InterPro" id="IPR011009">
    <property type="entry name" value="Kinase-like_dom_sf"/>
</dbReference>